<protein>
    <submittedName>
        <fullName evidence="2">Uncharacterized protein</fullName>
    </submittedName>
</protein>
<evidence type="ECO:0000313" key="2">
    <source>
        <dbReference type="EMBL" id="KAJ3569997.1"/>
    </source>
</evidence>
<dbReference type="Proteomes" id="UP001213000">
    <property type="component" value="Unassembled WGS sequence"/>
</dbReference>
<proteinExistence type="predicted"/>
<reference evidence="2" key="1">
    <citation type="submission" date="2022-07" db="EMBL/GenBank/DDBJ databases">
        <title>Genome Sequence of Leucocoprinus birnbaumii.</title>
        <authorList>
            <person name="Buettner E."/>
        </authorList>
    </citation>
    <scope>NUCLEOTIDE SEQUENCE</scope>
    <source>
        <strain evidence="2">VT141</strain>
    </source>
</reference>
<name>A0AAD5YRM5_9AGAR</name>
<evidence type="ECO:0000313" key="3">
    <source>
        <dbReference type="Proteomes" id="UP001213000"/>
    </source>
</evidence>
<gene>
    <name evidence="2" type="ORF">NP233_g4699</name>
</gene>
<keyword evidence="3" id="KW-1185">Reference proteome</keyword>
<dbReference type="AlphaFoldDB" id="A0AAD5YRM5"/>
<evidence type="ECO:0000256" key="1">
    <source>
        <dbReference type="SAM" id="MobiDB-lite"/>
    </source>
</evidence>
<feature type="region of interest" description="Disordered" evidence="1">
    <location>
        <begin position="151"/>
        <end position="172"/>
    </location>
</feature>
<sequence>MHLSREKRCPTCRREWGFKSPFRLFLSFPDPDKSSRILHHLENIDKDSSPTLVKKTGRIIKDLAENSGNNATNDAAALLLDAALRLEERVAPLVSDIGNVRRENEMLRQQLEGLHGQLKSKDVLATDLDRLKRDIMEREVTISLIRKEVTREKQKRQSEQDTNRRLTRSLRKKQDEIKVKEDEIGGLKAEIAERDKQLILKESKLRALAKGTKRAR</sequence>
<dbReference type="EMBL" id="JANIEX010000259">
    <property type="protein sequence ID" value="KAJ3569997.1"/>
    <property type="molecule type" value="Genomic_DNA"/>
</dbReference>
<organism evidence="2 3">
    <name type="scientific">Leucocoprinus birnbaumii</name>
    <dbReference type="NCBI Taxonomy" id="56174"/>
    <lineage>
        <taxon>Eukaryota</taxon>
        <taxon>Fungi</taxon>
        <taxon>Dikarya</taxon>
        <taxon>Basidiomycota</taxon>
        <taxon>Agaricomycotina</taxon>
        <taxon>Agaricomycetes</taxon>
        <taxon>Agaricomycetidae</taxon>
        <taxon>Agaricales</taxon>
        <taxon>Agaricineae</taxon>
        <taxon>Agaricaceae</taxon>
        <taxon>Leucocoprinus</taxon>
    </lineage>
</organism>
<feature type="compositionally biased region" description="Basic and acidic residues" evidence="1">
    <location>
        <begin position="151"/>
        <end position="164"/>
    </location>
</feature>
<comment type="caution">
    <text evidence="2">The sequence shown here is derived from an EMBL/GenBank/DDBJ whole genome shotgun (WGS) entry which is preliminary data.</text>
</comment>
<accession>A0AAD5YRM5</accession>